<accession>A0A1I3KLQ1</accession>
<gene>
    <name evidence="4" type="ORF">SAMN04487991_0733</name>
</gene>
<dbReference type="PANTHER" id="PTHR43877:SF1">
    <property type="entry name" value="ACETYLTRANSFERASE"/>
    <property type="match status" value="1"/>
</dbReference>
<dbReference type="Pfam" id="PF00583">
    <property type="entry name" value="Acetyltransf_1"/>
    <property type="match status" value="1"/>
</dbReference>
<protein>
    <submittedName>
        <fullName evidence="4">L-amino acid N-acyltransferase YncA</fullName>
    </submittedName>
</protein>
<evidence type="ECO:0000313" key="5">
    <source>
        <dbReference type="Proteomes" id="UP000199630"/>
    </source>
</evidence>
<name>A0A1I3KLQ1_9RHOB</name>
<dbReference type="InterPro" id="IPR016181">
    <property type="entry name" value="Acyl_CoA_acyltransferase"/>
</dbReference>
<dbReference type="GO" id="GO:0016747">
    <property type="term" value="F:acyltransferase activity, transferring groups other than amino-acyl groups"/>
    <property type="evidence" value="ECO:0007669"/>
    <property type="project" value="InterPro"/>
</dbReference>
<evidence type="ECO:0000256" key="1">
    <source>
        <dbReference type="ARBA" id="ARBA00022679"/>
    </source>
</evidence>
<dbReference type="EMBL" id="FORH01000001">
    <property type="protein sequence ID" value="SFI73433.1"/>
    <property type="molecule type" value="Genomic_DNA"/>
</dbReference>
<organism evidence="4 5">
    <name type="scientific">Celeribacter neptunius</name>
    <dbReference type="NCBI Taxonomy" id="588602"/>
    <lineage>
        <taxon>Bacteria</taxon>
        <taxon>Pseudomonadati</taxon>
        <taxon>Pseudomonadota</taxon>
        <taxon>Alphaproteobacteria</taxon>
        <taxon>Rhodobacterales</taxon>
        <taxon>Roseobacteraceae</taxon>
        <taxon>Celeribacter</taxon>
    </lineage>
</organism>
<sequence length="168" mass="18207">MPSNASHPPRHAPCPTDLTIRPASLGDISALLPLIDALVPQIRDRLQLDTATLIDIIAAPNPWAHVLVAECGGHLIGYTALVGGLQLRAEDRSMELHHIYVDPAYRKHGIGRRLMRAARATAEQLGCGQLTVGIAHKSESAKAAYRAFGFERHAPRAPRYVMDLAEAS</sequence>
<keyword evidence="1 4" id="KW-0808">Transferase</keyword>
<evidence type="ECO:0000256" key="2">
    <source>
        <dbReference type="ARBA" id="ARBA00023315"/>
    </source>
</evidence>
<dbReference type="Gene3D" id="3.40.630.30">
    <property type="match status" value="1"/>
</dbReference>
<reference evidence="5" key="1">
    <citation type="submission" date="2016-10" db="EMBL/GenBank/DDBJ databases">
        <authorList>
            <person name="Varghese N."/>
            <person name="Submissions S."/>
        </authorList>
    </citation>
    <scope>NUCLEOTIDE SEQUENCE [LARGE SCALE GENOMIC DNA]</scope>
    <source>
        <strain evidence="5">DSM 26471</strain>
    </source>
</reference>
<dbReference type="RefSeq" id="WP_090057441.1">
    <property type="nucleotide sequence ID" value="NZ_FORH01000001.1"/>
</dbReference>
<dbReference type="InterPro" id="IPR000182">
    <property type="entry name" value="GNAT_dom"/>
</dbReference>
<evidence type="ECO:0000259" key="3">
    <source>
        <dbReference type="PROSITE" id="PS51186"/>
    </source>
</evidence>
<dbReference type="PROSITE" id="PS51186">
    <property type="entry name" value="GNAT"/>
    <property type="match status" value="1"/>
</dbReference>
<dbReference type="InterPro" id="IPR050832">
    <property type="entry name" value="Bact_Acetyltransf"/>
</dbReference>
<dbReference type="STRING" id="588602.SAMN04487991_0733"/>
<dbReference type="CDD" id="cd04301">
    <property type="entry name" value="NAT_SF"/>
    <property type="match status" value="1"/>
</dbReference>
<dbReference type="OrthoDB" id="7651332at2"/>
<dbReference type="Proteomes" id="UP000199630">
    <property type="component" value="Unassembled WGS sequence"/>
</dbReference>
<dbReference type="SUPFAM" id="SSF55729">
    <property type="entry name" value="Acyl-CoA N-acyltransferases (Nat)"/>
    <property type="match status" value="1"/>
</dbReference>
<dbReference type="PANTHER" id="PTHR43877">
    <property type="entry name" value="AMINOALKYLPHOSPHONATE N-ACETYLTRANSFERASE-RELATED-RELATED"/>
    <property type="match status" value="1"/>
</dbReference>
<evidence type="ECO:0000313" key="4">
    <source>
        <dbReference type="EMBL" id="SFI73433.1"/>
    </source>
</evidence>
<proteinExistence type="predicted"/>
<keyword evidence="2 4" id="KW-0012">Acyltransferase</keyword>
<keyword evidence="5" id="KW-1185">Reference proteome</keyword>
<feature type="domain" description="N-acetyltransferase" evidence="3">
    <location>
        <begin position="18"/>
        <end position="168"/>
    </location>
</feature>
<dbReference type="AlphaFoldDB" id="A0A1I3KLQ1"/>